<feature type="transmembrane region" description="Helical" evidence="6">
    <location>
        <begin position="86"/>
        <end position="104"/>
    </location>
</feature>
<evidence type="ECO:0000256" key="2">
    <source>
        <dbReference type="ARBA" id="ARBA00022448"/>
    </source>
</evidence>
<feature type="transmembrane region" description="Helical" evidence="6">
    <location>
        <begin position="35"/>
        <end position="60"/>
    </location>
</feature>
<gene>
    <name evidence="7" type="ORF">COV23_02505</name>
</gene>
<keyword evidence="4 6" id="KW-1133">Transmembrane helix</keyword>
<evidence type="ECO:0000313" key="8">
    <source>
        <dbReference type="Proteomes" id="UP000231602"/>
    </source>
</evidence>
<reference evidence="7 8" key="1">
    <citation type="submission" date="2017-09" db="EMBL/GenBank/DDBJ databases">
        <title>Depth-based differentiation of microbial function through sediment-hosted aquifers and enrichment of novel symbionts in the deep terrestrial subsurface.</title>
        <authorList>
            <person name="Probst A.J."/>
            <person name="Ladd B."/>
            <person name="Jarett J.K."/>
            <person name="Geller-Mcgrath D.E."/>
            <person name="Sieber C.M."/>
            <person name="Emerson J.B."/>
            <person name="Anantharaman K."/>
            <person name="Thomas B.C."/>
            <person name="Malmstrom R."/>
            <person name="Stieglmeier M."/>
            <person name="Klingl A."/>
            <person name="Woyke T."/>
            <person name="Ryan C.M."/>
            <person name="Banfield J.F."/>
        </authorList>
    </citation>
    <scope>NUCLEOTIDE SEQUENCE [LARGE SCALE GENOMIC DNA]</scope>
    <source>
        <strain evidence="7">CG10_big_fil_rev_8_21_14_0_10_31_9</strain>
    </source>
</reference>
<evidence type="ECO:0000256" key="1">
    <source>
        <dbReference type="ARBA" id="ARBA00004141"/>
    </source>
</evidence>
<keyword evidence="5 6" id="KW-0472">Membrane</keyword>
<dbReference type="AlphaFoldDB" id="A0A2H0RBU2"/>
<evidence type="ECO:0000256" key="4">
    <source>
        <dbReference type="ARBA" id="ARBA00022989"/>
    </source>
</evidence>
<feature type="transmembrane region" description="Helical" evidence="6">
    <location>
        <begin position="188"/>
        <end position="206"/>
    </location>
</feature>
<comment type="subcellular location">
    <subcellularLocation>
        <location evidence="1">Membrane</location>
        <topology evidence="1">Multi-pass membrane protein</topology>
    </subcellularLocation>
</comment>
<dbReference type="PANTHER" id="PTHR11706:SF33">
    <property type="entry name" value="NATURAL RESISTANCE-ASSOCIATED MACROPHAGE PROTEIN 2"/>
    <property type="match status" value="1"/>
</dbReference>
<keyword evidence="2" id="KW-0813">Transport</keyword>
<dbReference type="EMBL" id="PCXV01000043">
    <property type="protein sequence ID" value="PIR43947.1"/>
    <property type="molecule type" value="Genomic_DNA"/>
</dbReference>
<comment type="caution">
    <text evidence="7">The sequence shown here is derived from an EMBL/GenBank/DDBJ whole genome shotgun (WGS) entry which is preliminary data.</text>
</comment>
<evidence type="ECO:0000313" key="7">
    <source>
        <dbReference type="EMBL" id="PIR43947.1"/>
    </source>
</evidence>
<accession>A0A2H0RBU2</accession>
<evidence type="ECO:0000256" key="6">
    <source>
        <dbReference type="SAM" id="Phobius"/>
    </source>
</evidence>
<dbReference type="PANTHER" id="PTHR11706">
    <property type="entry name" value="SOLUTE CARRIER PROTEIN FAMILY 11 MEMBER"/>
    <property type="match status" value="1"/>
</dbReference>
<name>A0A2H0RBU2_9BACT</name>
<dbReference type="InterPro" id="IPR001046">
    <property type="entry name" value="NRAMP_fam"/>
</dbReference>
<protein>
    <submittedName>
        <fullName evidence="7">Iron transporter</fullName>
    </submittedName>
</protein>
<keyword evidence="3 6" id="KW-0812">Transmembrane</keyword>
<feature type="transmembrane region" description="Helical" evidence="6">
    <location>
        <begin position="401"/>
        <end position="422"/>
    </location>
</feature>
<dbReference type="Proteomes" id="UP000231602">
    <property type="component" value="Unassembled WGS sequence"/>
</dbReference>
<evidence type="ECO:0000256" key="3">
    <source>
        <dbReference type="ARBA" id="ARBA00022692"/>
    </source>
</evidence>
<organism evidence="7 8">
    <name type="scientific">Candidatus Wolfebacteria bacterium CG10_big_fil_rev_8_21_14_0_10_31_9</name>
    <dbReference type="NCBI Taxonomy" id="1975070"/>
    <lineage>
        <taxon>Bacteria</taxon>
        <taxon>Candidatus Wolfeibacteriota</taxon>
    </lineage>
</organism>
<feature type="transmembrane region" description="Helical" evidence="6">
    <location>
        <begin position="124"/>
        <end position="142"/>
    </location>
</feature>
<feature type="transmembrane region" description="Helical" evidence="6">
    <location>
        <begin position="361"/>
        <end position="381"/>
    </location>
</feature>
<proteinExistence type="predicted"/>
<dbReference type="Pfam" id="PF01566">
    <property type="entry name" value="Nramp"/>
    <property type="match status" value="1"/>
</dbReference>
<dbReference type="GO" id="GO:0005384">
    <property type="term" value="F:manganese ion transmembrane transporter activity"/>
    <property type="evidence" value="ECO:0007669"/>
    <property type="project" value="TreeGrafter"/>
</dbReference>
<feature type="transmembrane region" description="Helical" evidence="6">
    <location>
        <begin position="289"/>
        <end position="317"/>
    </location>
</feature>
<dbReference type="GO" id="GO:0005886">
    <property type="term" value="C:plasma membrane"/>
    <property type="evidence" value="ECO:0007669"/>
    <property type="project" value="TreeGrafter"/>
</dbReference>
<sequence length="423" mass="47657">MKNSLFDKSKEFFKKLGPGLVTGTSDDDPSGVLTYLQTGAVLGIKSLWFALFTLPMMYAIQEMCGRIGYVTDKGLIKVIKENYSKYILYPIAFFSVLVITINIGADLSAVGVILEKFTGIGRLLWIPMVSLFILTFMILFSYQKLAKILKWLTLTLFFYIFTTFFMNIDWISAIKSTFIPTFSFSKTNLILLTAILGTTISPYLFFWQANVEVEERDDKKIKKSLKRFLVTKNELKILREDTFLGMFFSNLVMWFIIVGASYLGSAYGIAEIQSFDQVALILKPLLGNFAFTAFGLGIIGTGLLAIPILAGSVGYILSEIFDWQEGLNKKFREAKGFYMVIIASTFVGMIINFFGIDPIKILIYAAVFYAIITPVLIFLILKISNNRKIMNYKTNSRTINILGGATFLFATFAVISYLISVLF</sequence>
<feature type="transmembrane region" description="Helical" evidence="6">
    <location>
        <begin position="243"/>
        <end position="269"/>
    </location>
</feature>
<feature type="transmembrane region" description="Helical" evidence="6">
    <location>
        <begin position="149"/>
        <end position="168"/>
    </location>
</feature>
<dbReference type="GO" id="GO:0015086">
    <property type="term" value="F:cadmium ion transmembrane transporter activity"/>
    <property type="evidence" value="ECO:0007669"/>
    <property type="project" value="TreeGrafter"/>
</dbReference>
<dbReference type="GO" id="GO:0034755">
    <property type="term" value="P:iron ion transmembrane transport"/>
    <property type="evidence" value="ECO:0007669"/>
    <property type="project" value="TreeGrafter"/>
</dbReference>
<evidence type="ECO:0000256" key="5">
    <source>
        <dbReference type="ARBA" id="ARBA00023136"/>
    </source>
</evidence>
<feature type="transmembrane region" description="Helical" evidence="6">
    <location>
        <begin position="337"/>
        <end position="355"/>
    </location>
</feature>